<dbReference type="InterPro" id="IPR016067">
    <property type="entry name" value="S-AdoMet_deCO2ase_core"/>
</dbReference>
<dbReference type="EC" id="4.1.1.50" evidence="11"/>
<dbReference type="NCBIfam" id="TIGR03330">
    <property type="entry name" value="SAM_DCase_Bsu"/>
    <property type="match status" value="1"/>
</dbReference>
<dbReference type="InterPro" id="IPR042286">
    <property type="entry name" value="AdoMetDC_C"/>
</dbReference>
<protein>
    <submittedName>
        <fullName evidence="11">S-adenosylmethionine decarboxylase</fullName>
        <ecNumber evidence="11">4.1.1.50</ecNumber>
    </submittedName>
</protein>
<evidence type="ECO:0000256" key="6">
    <source>
        <dbReference type="ARBA" id="ARBA00023115"/>
    </source>
</evidence>
<keyword evidence="5" id="KW-0745">Spermidine biosynthesis</keyword>
<dbReference type="Pfam" id="PF02675">
    <property type="entry name" value="AdoMet_dc"/>
    <property type="match status" value="1"/>
</dbReference>
<dbReference type="GO" id="GO:0004014">
    <property type="term" value="F:adenosylmethionine decarboxylase activity"/>
    <property type="evidence" value="ECO:0007669"/>
    <property type="project" value="UniProtKB-EC"/>
</dbReference>
<keyword evidence="3" id="KW-0210">Decarboxylase</keyword>
<evidence type="ECO:0000313" key="11">
    <source>
        <dbReference type="EMBL" id="MDP9850390.1"/>
    </source>
</evidence>
<dbReference type="Gene3D" id="3.30.360.110">
    <property type="entry name" value="S-adenosylmethionine decarboxylase domain"/>
    <property type="match status" value="1"/>
</dbReference>
<evidence type="ECO:0000256" key="3">
    <source>
        <dbReference type="ARBA" id="ARBA00022793"/>
    </source>
</evidence>
<keyword evidence="12" id="KW-1185">Reference proteome</keyword>
<dbReference type="PANTHER" id="PTHR33866:SF2">
    <property type="entry name" value="S-ADENOSYLMETHIONINE DECARBOXYLASE PROENZYME"/>
    <property type="match status" value="1"/>
</dbReference>
<evidence type="ECO:0000256" key="7">
    <source>
        <dbReference type="ARBA" id="ARBA00023145"/>
    </source>
</evidence>
<keyword evidence="9" id="KW-0704">Schiff base</keyword>
<keyword evidence="6" id="KW-0620">Polyamine biosynthesis</keyword>
<proteinExistence type="predicted"/>
<evidence type="ECO:0000256" key="4">
    <source>
        <dbReference type="ARBA" id="ARBA00022813"/>
    </source>
</evidence>
<organism evidence="11 12">
    <name type="scientific">Streptosporangium lutulentum</name>
    <dbReference type="NCBI Taxonomy" id="1461250"/>
    <lineage>
        <taxon>Bacteria</taxon>
        <taxon>Bacillati</taxon>
        <taxon>Actinomycetota</taxon>
        <taxon>Actinomycetes</taxon>
        <taxon>Streptosporangiales</taxon>
        <taxon>Streptosporangiaceae</taxon>
        <taxon>Streptosporangium</taxon>
    </lineage>
</organism>
<evidence type="ECO:0000256" key="8">
    <source>
        <dbReference type="ARBA" id="ARBA00023239"/>
    </source>
</evidence>
<evidence type="ECO:0000313" key="12">
    <source>
        <dbReference type="Proteomes" id="UP001225356"/>
    </source>
</evidence>
<dbReference type="InterPro" id="IPR003826">
    <property type="entry name" value="AdoMetDC_fam_prok"/>
</dbReference>
<name>A0ABT9QUF1_9ACTN</name>
<comment type="caution">
    <text evidence="11">The sequence shown here is derived from an EMBL/GenBank/DDBJ whole genome shotgun (WGS) entry which is preliminary data.</text>
</comment>
<dbReference type="InterPro" id="IPR017716">
    <property type="entry name" value="S-AdoMet_deCOase_pro-enz"/>
</dbReference>
<gene>
    <name evidence="11" type="ORF">J2853_009686</name>
</gene>
<keyword evidence="2" id="KW-0949">S-adenosyl-L-methionine</keyword>
<dbReference type="PANTHER" id="PTHR33866">
    <property type="entry name" value="S-ADENOSYLMETHIONINE DECARBOXYLASE PROENZYME"/>
    <property type="match status" value="1"/>
</dbReference>
<keyword evidence="10" id="KW-0670">Pyruvate</keyword>
<dbReference type="InterPro" id="IPR042284">
    <property type="entry name" value="AdoMetDC_N"/>
</dbReference>
<evidence type="ECO:0000256" key="2">
    <source>
        <dbReference type="ARBA" id="ARBA00022691"/>
    </source>
</evidence>
<evidence type="ECO:0000256" key="9">
    <source>
        <dbReference type="ARBA" id="ARBA00023270"/>
    </source>
</evidence>
<dbReference type="Gene3D" id="3.30.160.750">
    <property type="match status" value="1"/>
</dbReference>
<dbReference type="Proteomes" id="UP001225356">
    <property type="component" value="Unassembled WGS sequence"/>
</dbReference>
<evidence type="ECO:0000256" key="10">
    <source>
        <dbReference type="ARBA" id="ARBA00023317"/>
    </source>
</evidence>
<dbReference type="SUPFAM" id="SSF56276">
    <property type="entry name" value="S-adenosylmethionine decarboxylase"/>
    <property type="match status" value="1"/>
</dbReference>
<keyword evidence="7" id="KW-0865">Zymogen</keyword>
<keyword evidence="4" id="KW-0068">Autocatalytic cleavage</keyword>
<dbReference type="EMBL" id="JAUSQU010000003">
    <property type="protein sequence ID" value="MDP9850390.1"/>
    <property type="molecule type" value="Genomic_DNA"/>
</dbReference>
<evidence type="ECO:0000256" key="1">
    <source>
        <dbReference type="ARBA" id="ARBA00001928"/>
    </source>
</evidence>
<comment type="cofactor">
    <cofactor evidence="1">
        <name>pyruvate</name>
        <dbReference type="ChEBI" id="CHEBI:15361"/>
    </cofactor>
</comment>
<accession>A0ABT9QUF1</accession>
<sequence length="121" mass="12818">MPFDVLNNTELLWTALTDAVLAAGATIMTGAAHHFTPFGVTGLVLGESHASIHTWPQRGIAMVDFFTCGPVADPQVALAYLQQVLAPTHIESAMMIRDVVDAPFSAPRPAPQTAVFHVAPA</sequence>
<evidence type="ECO:0000256" key="5">
    <source>
        <dbReference type="ARBA" id="ARBA00023066"/>
    </source>
</evidence>
<keyword evidence="8 11" id="KW-0456">Lyase</keyword>
<reference evidence="11 12" key="1">
    <citation type="submission" date="2023-07" db="EMBL/GenBank/DDBJ databases">
        <title>Sequencing the genomes of 1000 actinobacteria strains.</title>
        <authorList>
            <person name="Klenk H.-P."/>
        </authorList>
    </citation>
    <scope>NUCLEOTIDE SEQUENCE [LARGE SCALE GENOMIC DNA]</scope>
    <source>
        <strain evidence="11 12">DSM 46740</strain>
    </source>
</reference>